<evidence type="ECO:0000256" key="1">
    <source>
        <dbReference type="SAM" id="Phobius"/>
    </source>
</evidence>
<dbReference type="Pfam" id="PF05699">
    <property type="entry name" value="Dimer_Tnp_hAT"/>
    <property type="match status" value="1"/>
</dbReference>
<evidence type="ECO:0000259" key="2">
    <source>
        <dbReference type="Pfam" id="PF05699"/>
    </source>
</evidence>
<reference evidence="3 4" key="1">
    <citation type="submission" date="2016-04" db="EMBL/GenBank/DDBJ databases">
        <title>The genome of Intoshia linei affirms orthonectids as highly simplified spiralians.</title>
        <authorList>
            <person name="Mikhailov K.V."/>
            <person name="Slusarev G.S."/>
            <person name="Nikitin M.A."/>
            <person name="Logacheva M.D."/>
            <person name="Penin A."/>
            <person name="Aleoshin V."/>
            <person name="Panchin Y.V."/>
        </authorList>
    </citation>
    <scope>NUCLEOTIDE SEQUENCE [LARGE SCALE GENOMIC DNA]</scope>
    <source>
        <strain evidence="3">Intl2013</strain>
        <tissue evidence="3">Whole animal</tissue>
    </source>
</reference>
<comment type="caution">
    <text evidence="3">The sequence shown here is derived from an EMBL/GenBank/DDBJ whole genome shotgun (WGS) entry which is preliminary data.</text>
</comment>
<dbReference type="GO" id="GO:0046983">
    <property type="term" value="F:protein dimerization activity"/>
    <property type="evidence" value="ECO:0007669"/>
    <property type="project" value="InterPro"/>
</dbReference>
<organism evidence="3 4">
    <name type="scientific">Intoshia linei</name>
    <dbReference type="NCBI Taxonomy" id="1819745"/>
    <lineage>
        <taxon>Eukaryota</taxon>
        <taxon>Metazoa</taxon>
        <taxon>Spiralia</taxon>
        <taxon>Lophotrochozoa</taxon>
        <taxon>Mesozoa</taxon>
        <taxon>Orthonectida</taxon>
        <taxon>Rhopaluridae</taxon>
        <taxon>Intoshia</taxon>
    </lineage>
</organism>
<keyword evidence="1" id="KW-0812">Transmembrane</keyword>
<name>A0A177BED8_9BILA</name>
<keyword evidence="4" id="KW-1185">Reference proteome</keyword>
<dbReference type="InterPro" id="IPR012337">
    <property type="entry name" value="RNaseH-like_sf"/>
</dbReference>
<gene>
    <name evidence="3" type="ORF">A3Q56_00300</name>
</gene>
<evidence type="ECO:0000313" key="4">
    <source>
        <dbReference type="Proteomes" id="UP000078046"/>
    </source>
</evidence>
<accession>A0A177BED8</accession>
<dbReference type="EMBL" id="LWCA01000014">
    <property type="protein sequence ID" value="OAF71941.1"/>
    <property type="molecule type" value="Genomic_DNA"/>
</dbReference>
<feature type="domain" description="HAT C-terminal dimerisation" evidence="2">
    <location>
        <begin position="105"/>
        <end position="159"/>
    </location>
</feature>
<dbReference type="InterPro" id="IPR008906">
    <property type="entry name" value="HATC_C_dom"/>
</dbReference>
<dbReference type="AlphaFoldDB" id="A0A177BED8"/>
<proteinExistence type="predicted"/>
<evidence type="ECO:0000313" key="3">
    <source>
        <dbReference type="EMBL" id="OAF71941.1"/>
    </source>
</evidence>
<dbReference type="Proteomes" id="UP000078046">
    <property type="component" value="Unassembled WGS sequence"/>
</dbReference>
<sequence>MHKKLLDSWLKDLPEVVDSDTIDKLKEIWSYRWNIITTSNLGKILFHLLFFFSIYQDRLTSNKSTEYCFKGWAHKILPESKITMFEEEFNEILNSNTFEMKIDIDCFPIHTILKNVLMKLTVSEAAVERCFSQHRNIYSNVRNSLFESTLNDSLYIRYNWKHIL</sequence>
<keyword evidence="1" id="KW-0472">Membrane</keyword>
<keyword evidence="1" id="KW-1133">Transmembrane helix</keyword>
<dbReference type="SUPFAM" id="SSF53098">
    <property type="entry name" value="Ribonuclease H-like"/>
    <property type="match status" value="1"/>
</dbReference>
<feature type="transmembrane region" description="Helical" evidence="1">
    <location>
        <begin position="33"/>
        <end position="55"/>
    </location>
</feature>
<protein>
    <recommendedName>
        <fullName evidence="2">HAT C-terminal dimerisation domain-containing protein</fullName>
    </recommendedName>
</protein>